<dbReference type="PANTHER" id="PTHR36839">
    <property type="entry name" value="METALLO-BETA-LACTAMASE FAMILY PROTEIN (AFU_ORTHOLOGUE AFUA_5G12770)"/>
    <property type="match status" value="1"/>
</dbReference>
<dbReference type="RefSeq" id="WP_329083131.1">
    <property type="nucleotide sequence ID" value="NZ_CP109495.1"/>
</dbReference>
<gene>
    <name evidence="1" type="ORF">OG442_00175</name>
</gene>
<name>A0ABZ2AFZ9_STRNV</name>
<accession>A0ABZ2AFZ9</accession>
<protein>
    <recommendedName>
        <fullName evidence="3">Transposase</fullName>
    </recommendedName>
</protein>
<dbReference type="PANTHER" id="PTHR36839:SF1">
    <property type="entry name" value="METALLO-BETA-LACTAMASE FAMILY PROTEIN (AFU_ORTHOLOGUE AFUA_5G12770)"/>
    <property type="match status" value="1"/>
</dbReference>
<reference evidence="1" key="1">
    <citation type="submission" date="2022-10" db="EMBL/GenBank/DDBJ databases">
        <title>The complete genomes of actinobacterial strains from the NBC collection.</title>
        <authorList>
            <person name="Joergensen T.S."/>
            <person name="Alvarez Arevalo M."/>
            <person name="Sterndorff E.B."/>
            <person name="Faurdal D."/>
            <person name="Vuksanovic O."/>
            <person name="Mourched A.-S."/>
            <person name="Charusanti P."/>
            <person name="Shaw S."/>
            <person name="Blin K."/>
            <person name="Weber T."/>
        </authorList>
    </citation>
    <scope>NUCLEOTIDE SEQUENCE</scope>
    <source>
        <strain evidence="1">NBC_01432</strain>
    </source>
</reference>
<sequence length="182" mass="20542">MRRTFVELVAGLTRRFSQRTERMRSALAEVGLALAGRAGARLADVFGARVGRNTVLWLVDALPEPQPQVPRVVGVDEYAMRKGRVYGTVLHWGDDPEGRGALFSGDIFMVVMDRRWVSFMYSIPNFIPERPRTIRRALALVEPFTFERIYGAFWGRVVTADGAAAVCRSAERYLRFALEDDS</sequence>
<dbReference type="Proteomes" id="UP001432209">
    <property type="component" value="Chromosome"/>
</dbReference>
<organism evidence="1 2">
    <name type="scientific">Streptomyces niveus</name>
    <name type="common">Streptomyces spheroides</name>
    <dbReference type="NCBI Taxonomy" id="193462"/>
    <lineage>
        <taxon>Bacteria</taxon>
        <taxon>Bacillati</taxon>
        <taxon>Actinomycetota</taxon>
        <taxon>Actinomycetes</taxon>
        <taxon>Kitasatosporales</taxon>
        <taxon>Streptomycetaceae</taxon>
        <taxon>Streptomyces</taxon>
    </lineage>
</organism>
<dbReference type="EMBL" id="CP109495">
    <property type="protein sequence ID" value="WUX57642.1"/>
    <property type="molecule type" value="Genomic_DNA"/>
</dbReference>
<evidence type="ECO:0000313" key="2">
    <source>
        <dbReference type="Proteomes" id="UP001432209"/>
    </source>
</evidence>
<proteinExistence type="predicted"/>
<evidence type="ECO:0000313" key="1">
    <source>
        <dbReference type="EMBL" id="WUX57642.1"/>
    </source>
</evidence>
<keyword evidence="2" id="KW-1185">Reference proteome</keyword>
<evidence type="ECO:0008006" key="3">
    <source>
        <dbReference type="Google" id="ProtNLM"/>
    </source>
</evidence>